<evidence type="ECO:0000256" key="7">
    <source>
        <dbReference type="SAM" id="MobiDB-lite"/>
    </source>
</evidence>
<sequence>MKINEPGRISALQKYANHKGTRSGGAETTRRKDEVSISPEAKELLESNRAAQAGRTEKLNELKASVSAGTYHVEAGKLAEKLLPYLK</sequence>
<evidence type="ECO:0000256" key="3">
    <source>
        <dbReference type="ARBA" id="ARBA00022491"/>
    </source>
</evidence>
<name>A0A917CKB8_9BACL</name>
<dbReference type="GO" id="GO:0044781">
    <property type="term" value="P:bacterial-type flagellum organization"/>
    <property type="evidence" value="ECO:0007669"/>
    <property type="project" value="UniProtKB-KW"/>
</dbReference>
<comment type="caution">
    <text evidence="9">The sequence shown here is derived from an EMBL/GenBank/DDBJ whole genome shotgun (WGS) entry which is preliminary data.</text>
</comment>
<reference evidence="9" key="1">
    <citation type="journal article" date="2014" name="Int. J. Syst. Evol. Microbiol.">
        <title>Complete genome sequence of Corynebacterium casei LMG S-19264T (=DSM 44701T), isolated from a smear-ripened cheese.</title>
        <authorList>
            <consortium name="US DOE Joint Genome Institute (JGI-PGF)"/>
            <person name="Walter F."/>
            <person name="Albersmeier A."/>
            <person name="Kalinowski J."/>
            <person name="Ruckert C."/>
        </authorList>
    </citation>
    <scope>NUCLEOTIDE SEQUENCE</scope>
    <source>
        <strain evidence="9">CGMCC 1.12987</strain>
    </source>
</reference>
<evidence type="ECO:0000259" key="8">
    <source>
        <dbReference type="Pfam" id="PF04316"/>
    </source>
</evidence>
<protein>
    <recommendedName>
        <fullName evidence="2">Negative regulator of flagellin synthesis</fullName>
    </recommendedName>
</protein>
<proteinExistence type="inferred from homology"/>
<organism evidence="9 10">
    <name type="scientific">Paenibacillus abyssi</name>
    <dbReference type="NCBI Taxonomy" id="1340531"/>
    <lineage>
        <taxon>Bacteria</taxon>
        <taxon>Bacillati</taxon>
        <taxon>Bacillota</taxon>
        <taxon>Bacilli</taxon>
        <taxon>Bacillales</taxon>
        <taxon>Paenibacillaceae</taxon>
        <taxon>Paenibacillus</taxon>
    </lineage>
</organism>
<feature type="compositionally biased region" description="Basic and acidic residues" evidence="7">
    <location>
        <begin position="28"/>
        <end position="46"/>
    </location>
</feature>
<dbReference type="EMBL" id="BMGR01000002">
    <property type="protein sequence ID" value="GGF91549.1"/>
    <property type="molecule type" value="Genomic_DNA"/>
</dbReference>
<gene>
    <name evidence="9" type="ORF">GCM10010916_06060</name>
</gene>
<dbReference type="RefSeq" id="WP_188528911.1">
    <property type="nucleotide sequence ID" value="NZ_BMGR01000002.1"/>
</dbReference>
<evidence type="ECO:0000313" key="10">
    <source>
        <dbReference type="Proteomes" id="UP000644756"/>
    </source>
</evidence>
<evidence type="ECO:0000256" key="4">
    <source>
        <dbReference type="ARBA" id="ARBA00022795"/>
    </source>
</evidence>
<evidence type="ECO:0000256" key="5">
    <source>
        <dbReference type="ARBA" id="ARBA00023015"/>
    </source>
</evidence>
<dbReference type="Pfam" id="PF04316">
    <property type="entry name" value="FlgM"/>
    <property type="match status" value="1"/>
</dbReference>
<feature type="region of interest" description="Disordered" evidence="7">
    <location>
        <begin position="1"/>
        <end position="55"/>
    </location>
</feature>
<dbReference type="SUPFAM" id="SSF101498">
    <property type="entry name" value="Anti-sigma factor FlgM"/>
    <property type="match status" value="1"/>
</dbReference>
<accession>A0A917CKB8</accession>
<keyword evidence="4" id="KW-1005">Bacterial flagellum biogenesis</keyword>
<dbReference type="Proteomes" id="UP000644756">
    <property type="component" value="Unassembled WGS sequence"/>
</dbReference>
<dbReference type="GO" id="GO:0045892">
    <property type="term" value="P:negative regulation of DNA-templated transcription"/>
    <property type="evidence" value="ECO:0007669"/>
    <property type="project" value="InterPro"/>
</dbReference>
<reference evidence="9" key="2">
    <citation type="submission" date="2020-09" db="EMBL/GenBank/DDBJ databases">
        <authorList>
            <person name="Sun Q."/>
            <person name="Zhou Y."/>
        </authorList>
    </citation>
    <scope>NUCLEOTIDE SEQUENCE</scope>
    <source>
        <strain evidence="9">CGMCC 1.12987</strain>
    </source>
</reference>
<dbReference type="InterPro" id="IPR007412">
    <property type="entry name" value="FlgM"/>
</dbReference>
<dbReference type="InterPro" id="IPR035890">
    <property type="entry name" value="Anti-sigma-28_factor_FlgM_sf"/>
</dbReference>
<keyword evidence="10" id="KW-1185">Reference proteome</keyword>
<evidence type="ECO:0000313" key="9">
    <source>
        <dbReference type="EMBL" id="GGF91549.1"/>
    </source>
</evidence>
<feature type="domain" description="Anti-sigma-28 factor FlgM C-terminal" evidence="8">
    <location>
        <begin position="33"/>
        <end position="83"/>
    </location>
</feature>
<evidence type="ECO:0000256" key="6">
    <source>
        <dbReference type="ARBA" id="ARBA00023163"/>
    </source>
</evidence>
<keyword evidence="5" id="KW-0805">Transcription regulation</keyword>
<keyword evidence="3" id="KW-0678">Repressor</keyword>
<dbReference type="NCBIfam" id="TIGR03824">
    <property type="entry name" value="FlgM_jcvi"/>
    <property type="match status" value="1"/>
</dbReference>
<evidence type="ECO:0000256" key="1">
    <source>
        <dbReference type="ARBA" id="ARBA00005322"/>
    </source>
</evidence>
<comment type="similarity">
    <text evidence="1">Belongs to the FlgM family.</text>
</comment>
<dbReference type="AlphaFoldDB" id="A0A917CKB8"/>
<dbReference type="InterPro" id="IPR031316">
    <property type="entry name" value="FlgM_C"/>
</dbReference>
<keyword evidence="6" id="KW-0804">Transcription</keyword>
<evidence type="ECO:0000256" key="2">
    <source>
        <dbReference type="ARBA" id="ARBA00017823"/>
    </source>
</evidence>